<name>A0A5J4YIF6_PORPP</name>
<dbReference type="AlphaFoldDB" id="A0A5J4YIF6"/>
<keyword evidence="3" id="KW-0472">Membrane</keyword>
<dbReference type="Proteomes" id="UP000324585">
    <property type="component" value="Unassembled WGS sequence"/>
</dbReference>
<feature type="compositionally biased region" description="Basic and acidic residues" evidence="2">
    <location>
        <begin position="204"/>
        <end position="213"/>
    </location>
</feature>
<feature type="compositionally biased region" description="Basic residues" evidence="2">
    <location>
        <begin position="846"/>
        <end position="856"/>
    </location>
</feature>
<evidence type="ECO:0000313" key="5">
    <source>
        <dbReference type="Proteomes" id="UP000324585"/>
    </source>
</evidence>
<feature type="compositionally biased region" description="Polar residues" evidence="2">
    <location>
        <begin position="184"/>
        <end position="202"/>
    </location>
</feature>
<keyword evidence="5" id="KW-1185">Reference proteome</keyword>
<reference evidence="5" key="1">
    <citation type="journal article" date="2019" name="Nat. Commun.">
        <title>Expansion of phycobilisome linker gene families in mesophilic red algae.</title>
        <authorList>
            <person name="Lee J."/>
            <person name="Kim D."/>
            <person name="Bhattacharya D."/>
            <person name="Yoon H.S."/>
        </authorList>
    </citation>
    <scope>NUCLEOTIDE SEQUENCE [LARGE SCALE GENOMIC DNA]</scope>
    <source>
        <strain evidence="5">CCMP 1328</strain>
    </source>
</reference>
<keyword evidence="3" id="KW-0812">Transmembrane</keyword>
<evidence type="ECO:0000256" key="1">
    <source>
        <dbReference type="SAM" id="Coils"/>
    </source>
</evidence>
<feature type="transmembrane region" description="Helical" evidence="3">
    <location>
        <begin position="154"/>
        <end position="174"/>
    </location>
</feature>
<feature type="compositionally biased region" description="Basic residues" evidence="2">
    <location>
        <begin position="819"/>
        <end position="830"/>
    </location>
</feature>
<proteinExistence type="predicted"/>
<keyword evidence="3" id="KW-1133">Transmembrane helix</keyword>
<evidence type="ECO:0000256" key="2">
    <source>
        <dbReference type="SAM" id="MobiDB-lite"/>
    </source>
</evidence>
<organism evidence="4 5">
    <name type="scientific">Porphyridium purpureum</name>
    <name type="common">Red alga</name>
    <name type="synonym">Porphyridium cruentum</name>
    <dbReference type="NCBI Taxonomy" id="35688"/>
    <lineage>
        <taxon>Eukaryota</taxon>
        <taxon>Rhodophyta</taxon>
        <taxon>Bangiophyceae</taxon>
        <taxon>Porphyridiales</taxon>
        <taxon>Porphyridiaceae</taxon>
        <taxon>Porphyridium</taxon>
    </lineage>
</organism>
<evidence type="ECO:0000313" key="4">
    <source>
        <dbReference type="EMBL" id="KAA8491169.1"/>
    </source>
</evidence>
<dbReference type="InterPro" id="IPR011990">
    <property type="entry name" value="TPR-like_helical_dom_sf"/>
</dbReference>
<feature type="coiled-coil region" evidence="1">
    <location>
        <begin position="215"/>
        <end position="347"/>
    </location>
</feature>
<gene>
    <name evidence="4" type="ORF">FVE85_9464</name>
</gene>
<feature type="region of interest" description="Disordered" evidence="2">
    <location>
        <begin position="177"/>
        <end position="213"/>
    </location>
</feature>
<accession>A0A5J4YIF6</accession>
<feature type="region of interest" description="Disordered" evidence="2">
    <location>
        <begin position="803"/>
        <end position="856"/>
    </location>
</feature>
<keyword evidence="1" id="KW-0175">Coiled coil</keyword>
<dbReference type="Gene3D" id="1.25.40.10">
    <property type="entry name" value="Tetratricopeptide repeat domain"/>
    <property type="match status" value="2"/>
</dbReference>
<feature type="transmembrane region" description="Helical" evidence="3">
    <location>
        <begin position="116"/>
        <end position="133"/>
    </location>
</feature>
<dbReference type="SUPFAM" id="SSF48452">
    <property type="entry name" value="TPR-like"/>
    <property type="match status" value="1"/>
</dbReference>
<sequence>MCVALLTFAPTGYPVGAARALRLDRVVLRVRDTRKPCCLDIVRVQRSRARQTRWDWSAARHRQHLSRGFPLQLVSASESEQEHEVRELVEREIQRRLESRTARSPSLSEWILQTPPVARGVVAILLGALLFIVERIVFKGQASAVPVPTQYRRLMVFSMLSLWGLLCVILASVWPGARSRGTRSDNNASLAPREATSQADQESTSEREKLLQDRLTDAESARSTLLAEANELRGQIQKLRDEVSREPAGILMLRRDLEDALSELESERASSRLLRDQIARLRENEGQITADNAQLERQVLYLKEQIEALAADQEEKQVEIEKLICERDTLEAKLVRLENQITRSREEPKMDVSSEPTPVEQAVKVSANAGTGEANQTENVEAAESLLETSPKNTSITTRSVTETKVDDLVSNARELVNRTKRRGRGFRASQNSTLFREAVDLLESACELQPSSSLLACECGNTLVAWAKSDIQNAQAEHASQLLKRAEAKFQHALVLNPTSEAALFSWGLALCMDANLAAARKDLEAGCHLFDRACTLYRRLLAINAESKLTMFNCGLALYSKGKLLESASSDESTDGAPSDAMDCFAQAATLLRQCLELDANDEKAQEYLDVCEASLQNGNQLRLFCVMWYATCAQRAFLRLFCRAGFQLLRLYTFILLIKLSQADLLLDASSLRFKTKKCTPRVLIKRNELPGLLVNGHCAAIIQKLGHVTFEVQVSADIIHPNIRCASLFSRFRIPVLIVIFATRLWLILCWRFLARFFVDECLRGFSNIFCHLTNQRADLARHINEFLWSEDDPANHQNGHNLRWTDAQEASSRSQRHHRQRRSRRTGPSPSRSNCLTQHVRGAKSRHKTRAVRIPVAFETAPHSITRPVPYITSADISCAGA</sequence>
<evidence type="ECO:0000256" key="3">
    <source>
        <dbReference type="SAM" id="Phobius"/>
    </source>
</evidence>
<comment type="caution">
    <text evidence="4">The sequence shown here is derived from an EMBL/GenBank/DDBJ whole genome shotgun (WGS) entry which is preliminary data.</text>
</comment>
<protein>
    <submittedName>
        <fullName evidence="4">Uncharacterized protein</fullName>
    </submittedName>
</protein>
<dbReference type="EMBL" id="VRMN01000015">
    <property type="protein sequence ID" value="KAA8491169.1"/>
    <property type="molecule type" value="Genomic_DNA"/>
</dbReference>